<dbReference type="RefSeq" id="WP_155358824.1">
    <property type="nucleotide sequence ID" value="NZ_BAAAHL010000081.1"/>
</dbReference>
<gene>
    <name evidence="1" type="primary">glxC</name>
    <name evidence="1" type="ORF">Amac_071720</name>
</gene>
<dbReference type="CDD" id="cd00504">
    <property type="entry name" value="GXGXG"/>
    <property type="match status" value="1"/>
</dbReference>
<dbReference type="Proteomes" id="UP000331127">
    <property type="component" value="Unassembled WGS sequence"/>
</dbReference>
<name>A0A5M3WVV9_9ACTN</name>
<reference evidence="1 2" key="1">
    <citation type="submission" date="2019-10" db="EMBL/GenBank/DDBJ databases">
        <title>Whole genome shotgun sequence of Acrocarpospora macrocephala NBRC 16266.</title>
        <authorList>
            <person name="Ichikawa N."/>
            <person name="Kimura A."/>
            <person name="Kitahashi Y."/>
            <person name="Komaki H."/>
            <person name="Oguchi A."/>
        </authorList>
    </citation>
    <scope>NUCLEOTIDE SEQUENCE [LARGE SCALE GENOMIC DNA]</scope>
    <source>
        <strain evidence="1 2">NBRC 16266</strain>
    </source>
</reference>
<dbReference type="SUPFAM" id="SSF69336">
    <property type="entry name" value="Alpha subunit of glutamate synthase, C-terminal domain"/>
    <property type="match status" value="1"/>
</dbReference>
<dbReference type="Gene3D" id="2.160.20.60">
    <property type="entry name" value="Glutamate synthase, alpha subunit, C-terminal domain"/>
    <property type="match status" value="1"/>
</dbReference>
<keyword evidence="2" id="KW-1185">Reference proteome</keyword>
<dbReference type="OrthoDB" id="287000at2"/>
<dbReference type="EMBL" id="BLAE01000048">
    <property type="protein sequence ID" value="GES13575.1"/>
    <property type="molecule type" value="Genomic_DNA"/>
</dbReference>
<sequence length="219" mass="22482">MDIDLSTTTVRTANATLRALPPGATARLTNPAGRHNLAVGLTEEITVEIDGTAGYYVGGLSKNATVLVHGTTGWGAGENLMSGLIRVDGDASQSLAASAHGGTIVVRGDASLRAGISLKGATVLVAGNVGDHCGFMAQAGTILVGGDAGRGLGDSLYEAVIYVAGRIKDLGADARVEELAESDVELVARLAKQHGFDHIDPENVTRVASARQLYHWGTP</sequence>
<proteinExistence type="predicted"/>
<dbReference type="PANTHER" id="PTHR39673:SF5">
    <property type="entry name" value="TUNGSTEN-CONTAINING FORMYLMETHANOFURAN DEHYDROGENASE 2 SUBUNIT C"/>
    <property type="match status" value="1"/>
</dbReference>
<dbReference type="AlphaFoldDB" id="A0A5M3WVV9"/>
<dbReference type="GO" id="GO:0016491">
    <property type="term" value="F:oxidoreductase activity"/>
    <property type="evidence" value="ECO:0007669"/>
    <property type="project" value="InterPro"/>
</dbReference>
<evidence type="ECO:0000313" key="2">
    <source>
        <dbReference type="Proteomes" id="UP000331127"/>
    </source>
</evidence>
<accession>A0A5M3WVV9</accession>
<dbReference type="PANTHER" id="PTHR39673">
    <property type="entry name" value="TUNGSTEN FORMYLMETHANOFURAN DEHYDROGENASE, SUBUNIT C (FWDC)"/>
    <property type="match status" value="1"/>
</dbReference>
<organism evidence="1 2">
    <name type="scientific">Acrocarpospora macrocephala</name>
    <dbReference type="NCBI Taxonomy" id="150177"/>
    <lineage>
        <taxon>Bacteria</taxon>
        <taxon>Bacillati</taxon>
        <taxon>Actinomycetota</taxon>
        <taxon>Actinomycetes</taxon>
        <taxon>Streptosporangiales</taxon>
        <taxon>Streptosporangiaceae</taxon>
        <taxon>Acrocarpospora</taxon>
    </lineage>
</organism>
<evidence type="ECO:0000313" key="1">
    <source>
        <dbReference type="EMBL" id="GES13575.1"/>
    </source>
</evidence>
<dbReference type="InterPro" id="IPR036485">
    <property type="entry name" value="Glu_synth_asu_C_sf"/>
</dbReference>
<protein>
    <submittedName>
        <fullName evidence="1">Protein glxC</fullName>
    </submittedName>
</protein>
<comment type="caution">
    <text evidence="1">The sequence shown here is derived from an EMBL/GenBank/DDBJ whole genome shotgun (WGS) entry which is preliminary data.</text>
</comment>